<proteinExistence type="predicted"/>
<protein>
    <submittedName>
        <fullName evidence="1">Uncharacterized protein</fullName>
    </submittedName>
</protein>
<name>A0A0H5Q3L4_9ZZZZ</name>
<sequence length="227" mass="23432">MVARVYVPSYRTTGTGEFRNSAGVPVEIFSMGLCLGEADLGTDGSNTNPAILAAASSFWESVVGAAAIDGQVVLTQTKVSLISEAGKTLGIPVTKVENVHGGAGSAGGAPSELSCAVTLETQSNGKHSGRFYVPTPTAIDIQDFRFNPARLATFATAMGNAMTALRAALASVNEPNLAPSVSISQTANGAARIAPVTAVRVGNVPDVIRYRRDKLREAYTDSGYVPA</sequence>
<reference evidence="1" key="1">
    <citation type="submission" date="2015-06" db="EMBL/GenBank/DDBJ databases">
        <authorList>
            <person name="Joergensen T."/>
        </authorList>
    </citation>
    <scope>NUCLEOTIDE SEQUENCE</scope>
    <source>
        <strain evidence="1">RGFK0857</strain>
    </source>
</reference>
<organism evidence="1">
    <name type="scientific">uncultured prokaryote</name>
    <dbReference type="NCBI Taxonomy" id="198431"/>
    <lineage>
        <taxon>unclassified sequences</taxon>
        <taxon>environmental samples</taxon>
    </lineage>
</organism>
<evidence type="ECO:0000313" key="1">
    <source>
        <dbReference type="EMBL" id="CRY95989.1"/>
    </source>
</evidence>
<accession>A0A0H5Q3L4</accession>
<dbReference type="EMBL" id="LN853461">
    <property type="protein sequence ID" value="CRY95989.1"/>
    <property type="molecule type" value="Genomic_DNA"/>
</dbReference>
<dbReference type="AlphaFoldDB" id="A0A0H5Q3L4"/>
<reference evidence="1" key="2">
    <citation type="submission" date="2015-07" db="EMBL/GenBank/DDBJ databases">
        <title>Plasmids, circular viruses and viroids from rat gut.</title>
        <authorList>
            <person name="Jorgensen T.J."/>
            <person name="Hansen M.A."/>
            <person name="Xu Z."/>
            <person name="Tabak M.A."/>
            <person name="Sorensen S.J."/>
            <person name="Hansen L.H."/>
        </authorList>
    </citation>
    <scope>NUCLEOTIDE SEQUENCE</scope>
    <source>
        <strain evidence="1">RGFK0857</strain>
    </source>
</reference>